<evidence type="ECO:0000256" key="1">
    <source>
        <dbReference type="ARBA" id="ARBA00001933"/>
    </source>
</evidence>
<reference evidence="9" key="1">
    <citation type="submission" date="2012-02" db="EMBL/GenBank/DDBJ databases">
        <title>Complete sequence of Desulfitobacterium dichloroeliminans LMG P-21439.</title>
        <authorList>
            <person name="Lucas S."/>
            <person name="Han J."/>
            <person name="Lapidus A."/>
            <person name="Cheng J.-F."/>
            <person name="Goodwin L."/>
            <person name="Pitluck S."/>
            <person name="Peters L."/>
            <person name="Ovchinnikova G."/>
            <person name="Teshima H."/>
            <person name="Detter J.C."/>
            <person name="Han C."/>
            <person name="Tapia R."/>
            <person name="Land M."/>
            <person name="Hauser L."/>
            <person name="Kyrpides N."/>
            <person name="Ivanova N."/>
            <person name="Pagani I."/>
            <person name="Kruse T."/>
            <person name="de Vos W.M."/>
            <person name="Boon N."/>
            <person name="Smidt H."/>
            <person name="Woyke T."/>
        </authorList>
    </citation>
    <scope>NUCLEOTIDE SEQUENCE [LARGE SCALE GENOMIC DNA]</scope>
    <source>
        <strain evidence="9">LMG P-21439 / DCA1</strain>
    </source>
</reference>
<name>L0F6Y2_DESDL</name>
<evidence type="ECO:0000313" key="8">
    <source>
        <dbReference type="EMBL" id="AGA69569.1"/>
    </source>
</evidence>
<dbReference type="CDD" id="cd01560">
    <property type="entry name" value="Thr-synth_2"/>
    <property type="match status" value="1"/>
</dbReference>
<comment type="similarity">
    <text evidence="2">Belongs to the threonine synthase family.</text>
</comment>
<dbReference type="AlphaFoldDB" id="L0F6Y2"/>
<evidence type="ECO:0000259" key="6">
    <source>
        <dbReference type="Pfam" id="PF00291"/>
    </source>
</evidence>
<keyword evidence="8" id="KW-0456">Lyase</keyword>
<evidence type="ECO:0000259" key="7">
    <source>
        <dbReference type="Pfam" id="PF14821"/>
    </source>
</evidence>
<dbReference type="PANTHER" id="PTHR43515:SF1">
    <property type="entry name" value="THREONINE SYNTHASE-LIKE 1"/>
    <property type="match status" value="1"/>
</dbReference>
<dbReference type="InterPro" id="IPR037158">
    <property type="entry name" value="Thr_synth_N_sf"/>
</dbReference>
<proteinExistence type="inferred from homology"/>
<dbReference type="KEGG" id="ddl:Desdi_2128"/>
<dbReference type="InterPro" id="IPR036052">
    <property type="entry name" value="TrpB-like_PALP_sf"/>
</dbReference>
<dbReference type="InterPro" id="IPR004450">
    <property type="entry name" value="Thr_synthase-like"/>
</dbReference>
<dbReference type="HOGENOM" id="CLU_015170_3_1_9"/>
<dbReference type="GO" id="GO:0004795">
    <property type="term" value="F:threonine synthase activity"/>
    <property type="evidence" value="ECO:0007669"/>
    <property type="project" value="UniProtKB-UniRule"/>
</dbReference>
<dbReference type="InterPro" id="IPR001926">
    <property type="entry name" value="TrpB-like_PALP"/>
</dbReference>
<keyword evidence="9" id="KW-1185">Reference proteome</keyword>
<dbReference type="SUPFAM" id="SSF53686">
    <property type="entry name" value="Tryptophan synthase beta subunit-like PLP-dependent enzymes"/>
    <property type="match status" value="1"/>
</dbReference>
<dbReference type="GO" id="GO:0005737">
    <property type="term" value="C:cytoplasm"/>
    <property type="evidence" value="ECO:0007669"/>
    <property type="project" value="TreeGrafter"/>
</dbReference>
<dbReference type="EC" id="4.2.3.1" evidence="4"/>
<dbReference type="Proteomes" id="UP000010797">
    <property type="component" value="Chromosome"/>
</dbReference>
<dbReference type="Pfam" id="PF00291">
    <property type="entry name" value="PALP"/>
    <property type="match status" value="1"/>
</dbReference>
<dbReference type="RefSeq" id="WP_015262549.1">
    <property type="nucleotide sequence ID" value="NC_019903.1"/>
</dbReference>
<dbReference type="eggNOG" id="COG0498">
    <property type="taxonomic scope" value="Bacteria"/>
</dbReference>
<dbReference type="InterPro" id="IPR029144">
    <property type="entry name" value="Thr_synth_N"/>
</dbReference>
<gene>
    <name evidence="8" type="ordered locus">Desdi_2128</name>
</gene>
<organism evidence="8 9">
    <name type="scientific">Desulfitobacterium dichloroeliminans (strain LMG P-21439 / DCA1)</name>
    <dbReference type="NCBI Taxonomy" id="871963"/>
    <lineage>
        <taxon>Bacteria</taxon>
        <taxon>Bacillati</taxon>
        <taxon>Bacillota</taxon>
        <taxon>Clostridia</taxon>
        <taxon>Eubacteriales</taxon>
        <taxon>Desulfitobacteriaceae</taxon>
        <taxon>Desulfitobacterium</taxon>
    </lineage>
</organism>
<accession>L0F6Y2</accession>
<feature type="modified residue" description="N6-(pyridoxal phosphate)lysine" evidence="5">
    <location>
        <position position="107"/>
    </location>
</feature>
<comment type="cofactor">
    <cofactor evidence="1 5">
        <name>pyridoxal 5'-phosphate</name>
        <dbReference type="ChEBI" id="CHEBI:597326"/>
    </cofactor>
</comment>
<dbReference type="GO" id="GO:0009088">
    <property type="term" value="P:threonine biosynthetic process"/>
    <property type="evidence" value="ECO:0007669"/>
    <property type="project" value="UniProtKB-UniRule"/>
</dbReference>
<evidence type="ECO:0000256" key="2">
    <source>
        <dbReference type="ARBA" id="ARBA00005517"/>
    </source>
</evidence>
<evidence type="ECO:0000256" key="4">
    <source>
        <dbReference type="NCBIfam" id="TIGR00260"/>
    </source>
</evidence>
<dbReference type="EMBL" id="CP003344">
    <property type="protein sequence ID" value="AGA69569.1"/>
    <property type="molecule type" value="Genomic_DNA"/>
</dbReference>
<dbReference type="OrthoDB" id="9763107at2"/>
<protein>
    <recommendedName>
        <fullName evidence="4">Threonine synthase</fullName>
        <ecNumber evidence="4">4.2.3.1</ecNumber>
    </recommendedName>
</protein>
<dbReference type="Gene3D" id="3.40.50.1100">
    <property type="match status" value="2"/>
</dbReference>
<dbReference type="Gene3D" id="3.90.1380.10">
    <property type="entry name" value="Threonine synthase, N-terminal domain"/>
    <property type="match status" value="1"/>
</dbReference>
<sequence length="491" mass="54963">MYESTRGNYPEQTGKEAIALGMVPVGGLFVPKHYPKINWEDIRGITYPQLAQLIFQSYLPDFTKEKCIEASEIYNKNVFDSDNPAPLVNVGKMGILELWHGPTAAFKDMALQVLPHLLGESMKVLTQTDRVLILVATSGDTGKAALEGFKNVKGTEIIVFYPESGVSTVQERQMTTTDGVNTRVVPVMGNFDQCQSAVKEIFANSKLRETFNQRGIAFSSANSINWGRLLPQIVYYFWAYLQAVESQSLRPGEKMNVVVPTGNFGNILAAYYARMMGLPINKLICASNENNVLTDFFVEGIYNRNRSFYVTSSPSMDILISSNFERFLYEMSGKRPDKINNWYKQLQERGEFKVDSDTLAMAREAVVAGWASEAEVQMVIKAVYQEYSYVLDPHTAVAVKVYDDYTKKTGDKTFTIIASTASPFKFAKTVLEGIDASAVSGDEWINLKKLSEITGWAIPQGLQGLEDKQTFGLSHVRPKEISELIRKVYIS</sequence>
<feature type="domain" description="Tryptophan synthase beta chain-like PALP" evidence="6">
    <location>
        <begin position="99"/>
        <end position="410"/>
    </location>
</feature>
<evidence type="ECO:0000313" key="9">
    <source>
        <dbReference type="Proteomes" id="UP000010797"/>
    </source>
</evidence>
<dbReference type="STRING" id="871963.Desdi_2128"/>
<feature type="domain" description="Threonine synthase N-terminal" evidence="7">
    <location>
        <begin position="2"/>
        <end position="65"/>
    </location>
</feature>
<dbReference type="Pfam" id="PF14821">
    <property type="entry name" value="Thr_synth_N"/>
    <property type="match status" value="1"/>
</dbReference>
<evidence type="ECO:0000256" key="3">
    <source>
        <dbReference type="ARBA" id="ARBA00022898"/>
    </source>
</evidence>
<dbReference type="PANTHER" id="PTHR43515">
    <property type="entry name" value="THREONINE SYNTHASE-LIKE 1"/>
    <property type="match status" value="1"/>
</dbReference>
<dbReference type="NCBIfam" id="TIGR00260">
    <property type="entry name" value="thrC"/>
    <property type="match status" value="1"/>
</dbReference>
<evidence type="ECO:0000256" key="5">
    <source>
        <dbReference type="PIRSR" id="PIRSR604450-51"/>
    </source>
</evidence>
<keyword evidence="3 5" id="KW-0663">Pyridoxal phosphate</keyword>